<protein>
    <submittedName>
        <fullName evidence="1">Uncharacterized protein</fullName>
    </submittedName>
</protein>
<keyword evidence="2" id="KW-1185">Reference proteome</keyword>
<dbReference type="RefSeq" id="WP_218253230.1">
    <property type="nucleotide sequence ID" value="NZ_JABXWD010000295.1"/>
</dbReference>
<accession>A0ABS6S189</accession>
<organism evidence="1 2">
    <name type="scientific">Candidatus Magnetobacterium casense</name>
    <dbReference type="NCBI Taxonomy" id="1455061"/>
    <lineage>
        <taxon>Bacteria</taxon>
        <taxon>Pseudomonadati</taxon>
        <taxon>Nitrospirota</taxon>
        <taxon>Thermodesulfovibrionia</taxon>
        <taxon>Thermodesulfovibrionales</taxon>
        <taxon>Candidatus Magnetobacteriaceae</taxon>
        <taxon>Candidatus Magnetobacterium</taxon>
    </lineage>
</organism>
<evidence type="ECO:0000313" key="2">
    <source>
        <dbReference type="Proteomes" id="UP001196980"/>
    </source>
</evidence>
<dbReference type="EMBL" id="JABXWD010000295">
    <property type="protein sequence ID" value="MBV6342614.1"/>
    <property type="molecule type" value="Genomic_DNA"/>
</dbReference>
<gene>
    <name evidence="1" type="ORF">HWQ67_13575</name>
</gene>
<sequence>MPTISEEFRLASEGVQKDIDAAEIFDNWTPPVAPGGTVFACILKKIKCTMEEDEKKGQYARIIMEWLITDGIYKGRTFATFHKSIYPGTLVPIFTLASLLTGDSKYREARMLVESAEICGAYEGKAVVELLGRNSKTGYVNFSLGKLVEVLKT</sequence>
<name>A0ABS6S189_9BACT</name>
<reference evidence="1 2" key="1">
    <citation type="journal article" date="2020" name="J Geophys Res Biogeosci">
        <title>Magnetotaxis as an Adaptation to Enable Bacterial Shuttling of Microbial Sulfur and Sulfur Cycling Across Aquatic Oxic#Anoxic Interfaces.</title>
        <authorList>
            <person name="Li J."/>
            <person name="Liu P."/>
            <person name="Wang J."/>
            <person name="Roberts A.P."/>
            <person name="Pan Y."/>
        </authorList>
    </citation>
    <scope>NUCLEOTIDE SEQUENCE [LARGE SCALE GENOMIC DNA]</scope>
    <source>
        <strain evidence="1 2">MYR-1_YQ</strain>
    </source>
</reference>
<evidence type="ECO:0000313" key="1">
    <source>
        <dbReference type="EMBL" id="MBV6342614.1"/>
    </source>
</evidence>
<dbReference type="Proteomes" id="UP001196980">
    <property type="component" value="Unassembled WGS sequence"/>
</dbReference>
<proteinExistence type="predicted"/>
<comment type="caution">
    <text evidence="1">The sequence shown here is derived from an EMBL/GenBank/DDBJ whole genome shotgun (WGS) entry which is preliminary data.</text>
</comment>